<evidence type="ECO:0000313" key="1">
    <source>
        <dbReference type="EMBL" id="EOQ90740.1"/>
    </source>
</evidence>
<proteinExistence type="predicted"/>
<keyword evidence="1" id="KW-0808">Transferase</keyword>
<evidence type="ECO:0000313" key="2">
    <source>
        <dbReference type="Proteomes" id="UP000013996"/>
    </source>
</evidence>
<name>A0A5E8HJR8_9LEPT</name>
<accession>A0A5E8HJR8</accession>
<dbReference type="GO" id="GO:0016740">
    <property type="term" value="F:transferase activity"/>
    <property type="evidence" value="ECO:0007669"/>
    <property type="project" value="UniProtKB-KW"/>
</dbReference>
<dbReference type="InterPro" id="IPR014942">
    <property type="entry name" value="AbiEii"/>
</dbReference>
<sequence>MLPLVSKEKCFHLKGGTAINLFVRNMPRLSIDIDLAYVGKEPRLQAFQKSKEALTRIQQNIQHSIPNVKVFYSEVNDPNQIGKLFVSQDGIQVKIEVNPVIRGTVYEGEERDLVQNAEEEFGVSFAVPTVSLADLYGGKIVASLDRQHPRDLFDVKLLLENEGITPEIMQTFVIYLSSHNRPFHEVLKPTKKNMESLFNQEFIGMTSLDFSYKDFESTRDLLIDELSSKLNQNQKEFLITLQEGNPKWDLLGLEGIDKLPAVLWKLENIQKMEESKKKESLENLKRVLAQ</sequence>
<dbReference type="Pfam" id="PF08843">
    <property type="entry name" value="AbiEii"/>
    <property type="match status" value="1"/>
</dbReference>
<protein>
    <submittedName>
        <fullName evidence="1">Nucleotidyl transferase, PF08843 family</fullName>
    </submittedName>
</protein>
<dbReference type="Gene3D" id="3.10.450.620">
    <property type="entry name" value="JHP933, nucleotidyltransferase-like core domain"/>
    <property type="match status" value="1"/>
</dbReference>
<reference evidence="1 2" key="1">
    <citation type="submission" date="2013-04" db="EMBL/GenBank/DDBJ databases">
        <authorList>
            <person name="Harkins D.M."/>
            <person name="Durkin A.S."/>
            <person name="Brinkac L.M."/>
            <person name="Haft D.H."/>
            <person name="Selengut J.D."/>
            <person name="Sanka R."/>
            <person name="DePew J."/>
            <person name="Purushe J."/>
            <person name="Hartskeerl R.A."/>
            <person name="Ahmed A."/>
            <person name="van der Linden H."/>
            <person name="Goris M.G.A."/>
            <person name="Vinetz J.M."/>
            <person name="Sutton G.G."/>
            <person name="Nierman W.C."/>
            <person name="Fouts D.E."/>
        </authorList>
    </citation>
    <scope>NUCLEOTIDE SEQUENCE [LARGE SCALE GENOMIC DNA]</scope>
    <source>
        <strain evidence="1 2">Sao Paulo</strain>
    </source>
</reference>
<dbReference type="AlphaFoldDB" id="A0A5E8HJR8"/>
<dbReference type="STRING" id="1249483.LEP1GSC202_0419"/>
<comment type="caution">
    <text evidence="1">The sequence shown here is derived from an EMBL/GenBank/DDBJ whole genome shotgun (WGS) entry which is preliminary data.</text>
</comment>
<organism evidence="1 2">
    <name type="scientific">Leptospira yanagawae serovar Saopaulo str. Sao Paulo = ATCC 700523</name>
    <dbReference type="NCBI Taxonomy" id="1249483"/>
    <lineage>
        <taxon>Bacteria</taxon>
        <taxon>Pseudomonadati</taxon>
        <taxon>Spirochaetota</taxon>
        <taxon>Spirochaetia</taxon>
        <taxon>Leptospirales</taxon>
        <taxon>Leptospiraceae</taxon>
        <taxon>Leptospira</taxon>
    </lineage>
</organism>
<dbReference type="EMBL" id="AOGX02000005">
    <property type="protein sequence ID" value="EOQ90740.1"/>
    <property type="molecule type" value="Genomic_DNA"/>
</dbReference>
<gene>
    <name evidence="1" type="ORF">LEP1GSC202_0419</name>
</gene>
<dbReference type="Proteomes" id="UP000013996">
    <property type="component" value="Unassembled WGS sequence"/>
</dbReference>